<dbReference type="AlphaFoldDB" id="A0AAV7VT30"/>
<reference evidence="1" key="1">
    <citation type="journal article" date="2022" name="bioRxiv">
        <title>Sequencing and chromosome-scale assembly of the giantPleurodeles waltlgenome.</title>
        <authorList>
            <person name="Brown T."/>
            <person name="Elewa A."/>
            <person name="Iarovenko S."/>
            <person name="Subramanian E."/>
            <person name="Araus A.J."/>
            <person name="Petzold A."/>
            <person name="Susuki M."/>
            <person name="Suzuki K.-i.T."/>
            <person name="Hayashi T."/>
            <person name="Toyoda A."/>
            <person name="Oliveira C."/>
            <person name="Osipova E."/>
            <person name="Leigh N.D."/>
            <person name="Simon A."/>
            <person name="Yun M.H."/>
        </authorList>
    </citation>
    <scope>NUCLEOTIDE SEQUENCE</scope>
    <source>
        <strain evidence="1">20211129_DDA</strain>
        <tissue evidence="1">Liver</tissue>
    </source>
</reference>
<sequence length="70" mass="8046">MEALLQALGALGFELKEALLWLLEALGLNLKLCYGRESDWEAYECRVNYTVNASYKQIPNYVADFIDEQQ</sequence>
<keyword evidence="2" id="KW-1185">Reference proteome</keyword>
<proteinExistence type="predicted"/>
<evidence type="ECO:0000313" key="1">
    <source>
        <dbReference type="EMBL" id="KAJ1204860.1"/>
    </source>
</evidence>
<protein>
    <submittedName>
        <fullName evidence="1">Uncharacterized protein</fullName>
    </submittedName>
</protein>
<gene>
    <name evidence="1" type="ORF">NDU88_000298</name>
</gene>
<dbReference type="EMBL" id="JANPWB010000002">
    <property type="protein sequence ID" value="KAJ1204860.1"/>
    <property type="molecule type" value="Genomic_DNA"/>
</dbReference>
<organism evidence="1 2">
    <name type="scientific">Pleurodeles waltl</name>
    <name type="common">Iberian ribbed newt</name>
    <dbReference type="NCBI Taxonomy" id="8319"/>
    <lineage>
        <taxon>Eukaryota</taxon>
        <taxon>Metazoa</taxon>
        <taxon>Chordata</taxon>
        <taxon>Craniata</taxon>
        <taxon>Vertebrata</taxon>
        <taxon>Euteleostomi</taxon>
        <taxon>Amphibia</taxon>
        <taxon>Batrachia</taxon>
        <taxon>Caudata</taxon>
        <taxon>Salamandroidea</taxon>
        <taxon>Salamandridae</taxon>
        <taxon>Pleurodelinae</taxon>
        <taxon>Pleurodeles</taxon>
    </lineage>
</organism>
<name>A0AAV7VT30_PLEWA</name>
<accession>A0AAV7VT30</accession>
<dbReference type="Proteomes" id="UP001066276">
    <property type="component" value="Chromosome 1_2"/>
</dbReference>
<comment type="caution">
    <text evidence="1">The sequence shown here is derived from an EMBL/GenBank/DDBJ whole genome shotgun (WGS) entry which is preliminary data.</text>
</comment>
<evidence type="ECO:0000313" key="2">
    <source>
        <dbReference type="Proteomes" id="UP001066276"/>
    </source>
</evidence>